<dbReference type="PANTHER" id="PTHR48434">
    <property type="entry name" value="(RAPE) HYPOTHETICAL PROTEIN"/>
    <property type="match status" value="1"/>
</dbReference>
<keyword evidence="3" id="KW-1185">Reference proteome</keyword>
<dbReference type="AlphaFoldDB" id="A0A314LBE8"/>
<dbReference type="Gramene" id="OIT38918">
    <property type="protein sequence ID" value="OIT38918"/>
    <property type="gene ID" value="A4A49_53398"/>
</dbReference>
<comment type="caution">
    <text evidence="2">The sequence shown here is derived from an EMBL/GenBank/DDBJ whole genome shotgun (WGS) entry which is preliminary data.</text>
</comment>
<gene>
    <name evidence="2" type="ORF">A4A49_53398</name>
</gene>
<accession>A0A314LBE8</accession>
<dbReference type="PANTHER" id="PTHR48434:SF1">
    <property type="entry name" value="(RAPE) HYPOTHETICAL PROTEIN"/>
    <property type="match status" value="1"/>
</dbReference>
<organism evidence="2 3">
    <name type="scientific">Nicotiana attenuata</name>
    <name type="common">Coyote tobacco</name>
    <dbReference type="NCBI Taxonomy" id="49451"/>
    <lineage>
        <taxon>Eukaryota</taxon>
        <taxon>Viridiplantae</taxon>
        <taxon>Streptophyta</taxon>
        <taxon>Embryophyta</taxon>
        <taxon>Tracheophyta</taxon>
        <taxon>Spermatophyta</taxon>
        <taxon>Magnoliopsida</taxon>
        <taxon>eudicotyledons</taxon>
        <taxon>Gunneridae</taxon>
        <taxon>Pentapetalae</taxon>
        <taxon>asterids</taxon>
        <taxon>lamiids</taxon>
        <taxon>Solanales</taxon>
        <taxon>Solanaceae</taxon>
        <taxon>Nicotianoideae</taxon>
        <taxon>Nicotianeae</taxon>
        <taxon>Nicotiana</taxon>
    </lineage>
</organism>
<dbReference type="Proteomes" id="UP000187609">
    <property type="component" value="Unassembled WGS sequence"/>
</dbReference>
<sequence>MNAFTFQNQLGKHSWFILWSKQLTSDFPQWFIHQWWPVYGHRAEILPAPVREGYDYFCHRFSSEQQIPILLQFSHRFHIPWIYSQKFSFHKPEGQKGLPWLALQGHCKWYKMWDSSEAYVPAVDKWFLSHPQYLAITDAAQILFLQQKSIASAQLAGSSSRLDFIQQMEQILDTLKTQIPGQQNQVSLSDKSSEEEEEDPDSIDSSIKFPQAKIIEKVHEHNLTNKNKVHEHNLTNKNNMTDVSTSISVDENYSINTTTRVHGARPVLNRVNPAEQAC</sequence>
<feature type="region of interest" description="Disordered" evidence="1">
    <location>
        <begin position="181"/>
        <end position="205"/>
    </location>
</feature>
<evidence type="ECO:0000313" key="2">
    <source>
        <dbReference type="EMBL" id="OIT38918.1"/>
    </source>
</evidence>
<name>A0A314LBE8_NICAT</name>
<evidence type="ECO:0000313" key="3">
    <source>
        <dbReference type="Proteomes" id="UP000187609"/>
    </source>
</evidence>
<feature type="compositionally biased region" description="Acidic residues" evidence="1">
    <location>
        <begin position="193"/>
        <end position="202"/>
    </location>
</feature>
<dbReference type="EMBL" id="MJEQ01000161">
    <property type="protein sequence ID" value="OIT38918.1"/>
    <property type="molecule type" value="Genomic_DNA"/>
</dbReference>
<protein>
    <submittedName>
        <fullName evidence="2">Uncharacterized protein</fullName>
    </submittedName>
</protein>
<reference evidence="2" key="1">
    <citation type="submission" date="2016-11" db="EMBL/GenBank/DDBJ databases">
        <title>The genome of Nicotiana attenuata.</title>
        <authorList>
            <person name="Xu S."/>
            <person name="Brockmoeller T."/>
            <person name="Gaquerel E."/>
            <person name="Navarro A."/>
            <person name="Kuhl H."/>
            <person name="Gase K."/>
            <person name="Ling Z."/>
            <person name="Zhou W."/>
            <person name="Kreitzer C."/>
            <person name="Stanke M."/>
            <person name="Tang H."/>
            <person name="Lyons E."/>
            <person name="Pandey P."/>
            <person name="Pandey S.P."/>
            <person name="Timmermann B."/>
            <person name="Baldwin I.T."/>
        </authorList>
    </citation>
    <scope>NUCLEOTIDE SEQUENCE [LARGE SCALE GENOMIC DNA]</scope>
    <source>
        <strain evidence="2">UT</strain>
    </source>
</reference>
<evidence type="ECO:0000256" key="1">
    <source>
        <dbReference type="SAM" id="MobiDB-lite"/>
    </source>
</evidence>
<proteinExistence type="predicted"/>